<evidence type="ECO:0008006" key="4">
    <source>
        <dbReference type="Google" id="ProtNLM"/>
    </source>
</evidence>
<proteinExistence type="predicted"/>
<comment type="caution">
    <text evidence="2">The sequence shown here is derived from an EMBL/GenBank/DDBJ whole genome shotgun (WGS) entry which is preliminary data.</text>
</comment>
<accession>A0ABR8S724</accession>
<protein>
    <recommendedName>
        <fullName evidence="4">MFS transporter</fullName>
    </recommendedName>
</protein>
<evidence type="ECO:0000313" key="2">
    <source>
        <dbReference type="EMBL" id="MBD7959282.1"/>
    </source>
</evidence>
<name>A0ABR8S724_9BURK</name>
<dbReference type="Proteomes" id="UP000634919">
    <property type="component" value="Unassembled WGS sequence"/>
</dbReference>
<keyword evidence="1" id="KW-0472">Membrane</keyword>
<evidence type="ECO:0000256" key="1">
    <source>
        <dbReference type="SAM" id="Phobius"/>
    </source>
</evidence>
<feature type="transmembrane region" description="Helical" evidence="1">
    <location>
        <begin position="85"/>
        <end position="104"/>
    </location>
</feature>
<feature type="transmembrane region" description="Helical" evidence="1">
    <location>
        <begin position="54"/>
        <end position="73"/>
    </location>
</feature>
<evidence type="ECO:0000313" key="3">
    <source>
        <dbReference type="Proteomes" id="UP000634919"/>
    </source>
</evidence>
<keyword evidence="3" id="KW-1185">Reference proteome</keyword>
<gene>
    <name evidence="2" type="ORF">H9646_02210</name>
</gene>
<dbReference type="EMBL" id="JACSQK010000001">
    <property type="protein sequence ID" value="MBD7959282.1"/>
    <property type="molecule type" value="Genomic_DNA"/>
</dbReference>
<keyword evidence="1" id="KW-1133">Transmembrane helix</keyword>
<sequence>MTAGIFVVWWPTAWVAQRMTERHGGRAGQGVVQFSWSEALQGCPPWMRNTAYGLFIYTFINFFVSFGMGLTGAGTGDALGRMRMFSGLWLLFYGLAFAMMYSTLRTPSLIGQRSCSAGHAVRRGDNFCGQCGQPMPPQ</sequence>
<organism evidence="2 3">
    <name type="scientific">Comamonas avium</name>
    <dbReference type="NCBI Taxonomy" id="2762231"/>
    <lineage>
        <taxon>Bacteria</taxon>
        <taxon>Pseudomonadati</taxon>
        <taxon>Pseudomonadota</taxon>
        <taxon>Betaproteobacteria</taxon>
        <taxon>Burkholderiales</taxon>
        <taxon>Comamonadaceae</taxon>
        <taxon>Comamonas</taxon>
    </lineage>
</organism>
<keyword evidence="1" id="KW-0812">Transmembrane</keyword>
<reference evidence="2 3" key="1">
    <citation type="submission" date="2020-08" db="EMBL/GenBank/DDBJ databases">
        <title>A Genomic Blueprint of the Chicken Gut Microbiome.</title>
        <authorList>
            <person name="Gilroy R."/>
            <person name="Ravi A."/>
            <person name="Getino M."/>
            <person name="Pursley I."/>
            <person name="Horton D.L."/>
            <person name="Alikhan N.-F."/>
            <person name="Baker D."/>
            <person name="Gharbi K."/>
            <person name="Hall N."/>
            <person name="Watson M."/>
            <person name="Adriaenssens E.M."/>
            <person name="Foster-Nyarko E."/>
            <person name="Jarju S."/>
            <person name="Secka A."/>
            <person name="Antonio M."/>
            <person name="Oren A."/>
            <person name="Chaudhuri R."/>
            <person name="La Ragione R.M."/>
            <person name="Hildebrand F."/>
            <person name="Pallen M.J."/>
        </authorList>
    </citation>
    <scope>NUCLEOTIDE SEQUENCE [LARGE SCALE GENOMIC DNA]</scope>
    <source>
        <strain evidence="2 3">Sa2CVA6</strain>
    </source>
</reference>